<name>A0A1Y1W5B7_9FUNG</name>
<dbReference type="Proteomes" id="UP000193922">
    <property type="component" value="Unassembled WGS sequence"/>
</dbReference>
<dbReference type="OrthoDB" id="2393881at2759"/>
<dbReference type="GeneID" id="63807746"/>
<accession>A0A1Y1W5B7</accession>
<protein>
    <recommendedName>
        <fullName evidence="3">DDE Tnp4 domain-containing protein</fullName>
    </recommendedName>
</protein>
<dbReference type="AlphaFoldDB" id="A0A1Y1W5B7"/>
<dbReference type="EMBL" id="MCFD01000009">
    <property type="protein sequence ID" value="ORX68545.1"/>
    <property type="molecule type" value="Genomic_DNA"/>
</dbReference>
<keyword evidence="2" id="KW-1185">Reference proteome</keyword>
<evidence type="ECO:0000313" key="1">
    <source>
        <dbReference type="EMBL" id="ORX68545.1"/>
    </source>
</evidence>
<evidence type="ECO:0008006" key="3">
    <source>
        <dbReference type="Google" id="ProtNLM"/>
    </source>
</evidence>
<organism evidence="1 2">
    <name type="scientific">Linderina pennispora</name>
    <dbReference type="NCBI Taxonomy" id="61395"/>
    <lineage>
        <taxon>Eukaryota</taxon>
        <taxon>Fungi</taxon>
        <taxon>Fungi incertae sedis</taxon>
        <taxon>Zoopagomycota</taxon>
        <taxon>Kickxellomycotina</taxon>
        <taxon>Kickxellomycetes</taxon>
        <taxon>Kickxellales</taxon>
        <taxon>Kickxellaceae</taxon>
        <taxon>Linderina</taxon>
    </lineage>
</organism>
<reference evidence="1 2" key="1">
    <citation type="submission" date="2016-07" db="EMBL/GenBank/DDBJ databases">
        <title>Pervasive Adenine N6-methylation of Active Genes in Fungi.</title>
        <authorList>
            <consortium name="DOE Joint Genome Institute"/>
            <person name="Mondo S.J."/>
            <person name="Dannebaum R.O."/>
            <person name="Kuo R.C."/>
            <person name="Labutti K."/>
            <person name="Haridas S."/>
            <person name="Kuo A."/>
            <person name="Salamov A."/>
            <person name="Ahrendt S.R."/>
            <person name="Lipzen A."/>
            <person name="Sullivan W."/>
            <person name="Andreopoulos W.B."/>
            <person name="Clum A."/>
            <person name="Lindquist E."/>
            <person name="Daum C."/>
            <person name="Ramamoorthy G.K."/>
            <person name="Gryganskyi A."/>
            <person name="Culley D."/>
            <person name="Magnuson J.K."/>
            <person name="James T.Y."/>
            <person name="O'Malley M.A."/>
            <person name="Stajich J.E."/>
            <person name="Spatafora J.W."/>
            <person name="Visel A."/>
            <person name="Grigoriev I.V."/>
        </authorList>
    </citation>
    <scope>NUCLEOTIDE SEQUENCE [LARGE SCALE GENOMIC DNA]</scope>
    <source>
        <strain evidence="1 2">ATCC 12442</strain>
    </source>
</reference>
<proteinExistence type="predicted"/>
<evidence type="ECO:0000313" key="2">
    <source>
        <dbReference type="Proteomes" id="UP000193922"/>
    </source>
</evidence>
<sequence>MVLLVSPTEDCRDHPDSRMIKNMGLLKNISPIDCIVLDGGYPQSILEEMTEEEEQDTFGLHNFCLPVRKQRGTGLSETEAEYNSHLGSFRSMLCCLLYNMKKILANSDVHIDHHHSLWVMSNFDYPDTHDKSTQVEPIHTLPQKAELEASIVEIQNRFLQSKIDDTYDCLVHID</sequence>
<dbReference type="RefSeq" id="XP_040742327.1">
    <property type="nucleotide sequence ID" value="XM_040891098.1"/>
</dbReference>
<gene>
    <name evidence="1" type="ORF">DL89DRAFT_318301</name>
</gene>
<comment type="caution">
    <text evidence="1">The sequence shown here is derived from an EMBL/GenBank/DDBJ whole genome shotgun (WGS) entry which is preliminary data.</text>
</comment>